<evidence type="ECO:0000256" key="7">
    <source>
        <dbReference type="ARBA" id="ARBA00022989"/>
    </source>
</evidence>
<evidence type="ECO:0000313" key="14">
    <source>
        <dbReference type="Proteomes" id="UP000565711"/>
    </source>
</evidence>
<dbReference type="NCBIfam" id="TIGR03925">
    <property type="entry name" value="T7SS_EccC_b"/>
    <property type="match status" value="1"/>
</dbReference>
<feature type="region of interest" description="Disordered" evidence="10">
    <location>
        <begin position="734"/>
        <end position="770"/>
    </location>
</feature>
<dbReference type="InterPro" id="IPR050206">
    <property type="entry name" value="FtsK/SpoIIIE/SftA"/>
</dbReference>
<dbReference type="NCBIfam" id="TIGR03924">
    <property type="entry name" value="T7SS_EccC_a"/>
    <property type="match status" value="1"/>
</dbReference>
<feature type="domain" description="FtsK" evidence="12">
    <location>
        <begin position="839"/>
        <end position="1042"/>
    </location>
</feature>
<comment type="subcellular location">
    <subcellularLocation>
        <location evidence="1">Cell membrane</location>
        <topology evidence="1">Multi-pass membrane protein</topology>
    </subcellularLocation>
</comment>
<feature type="binding site" evidence="9">
    <location>
        <begin position="858"/>
        <end position="865"/>
    </location>
    <ligand>
        <name>ATP</name>
        <dbReference type="ChEBI" id="CHEBI:30616"/>
    </ligand>
</feature>
<feature type="binding site" evidence="9">
    <location>
        <begin position="484"/>
        <end position="491"/>
    </location>
    <ligand>
        <name>ATP</name>
        <dbReference type="ChEBI" id="CHEBI:30616"/>
    </ligand>
</feature>
<evidence type="ECO:0000256" key="9">
    <source>
        <dbReference type="PROSITE-ProRule" id="PRU00289"/>
    </source>
</evidence>
<feature type="transmembrane region" description="Helical" evidence="11">
    <location>
        <begin position="70"/>
        <end position="89"/>
    </location>
</feature>
<dbReference type="SUPFAM" id="SSF52540">
    <property type="entry name" value="P-loop containing nucleoside triphosphate hydrolases"/>
    <property type="match status" value="3"/>
</dbReference>
<keyword evidence="6 9" id="KW-0067">ATP-binding</keyword>
<evidence type="ECO:0000256" key="6">
    <source>
        <dbReference type="ARBA" id="ARBA00022840"/>
    </source>
</evidence>
<dbReference type="GO" id="GO:0005886">
    <property type="term" value="C:plasma membrane"/>
    <property type="evidence" value="ECO:0007669"/>
    <property type="project" value="UniProtKB-SubCell"/>
</dbReference>
<evidence type="ECO:0000256" key="10">
    <source>
        <dbReference type="SAM" id="MobiDB-lite"/>
    </source>
</evidence>
<name>A0A846XXH5_9NOCA</name>
<sequence length="1361" mass="147843">MSTDGFVRRPRIAPPRAPGGEVALTAPPEIPRPVPPALLMRLMPVVMVVAVVGMIAMMVMMGRNLLANPFMLMFPMMMLMSMVGMMAGMRGSGGPKRAAELNEERKDYFRYLDQVRRDVRKTGGAQLQSLTWSHPEPADLRTLAGTRRMWERRPNDPDFGHIRVGIGSHRLATKLARPETGPLEDLEPVSTVALRRFVRTHSVVHGLPTALSLRAFPAINVEGATDDARMLVRAMLMEYVTFHGPDHAAVAIICADPDADAWSWAKWIPHLQHPVERDGMGPVRMMYRSLAELETAMAAELLERGRFMRNAQPTAGRIHLLVIIDDGYVSGTERIVSDAGLDSVTVLDLTAPQTGLAVRRGLQLVVGDGTVAAKSAAGVEQFATADRVTIAEAQTLVRALARYRVATAAQIVSLGDESRAVPGLMELLKIPDAAQIDAGTVWRHRNDRERLRVPIGITPDGTPVEIDIKESAENGMGPHGLCIGATGSGKSEFLRTLVLSMVSTHSPDQLNMVLVDFKGGATFLGLDSLAHVAAVITNLEEEIALVDRMKDALSGEMTRRQELLRSAGNFANVTEYERARAAGAALDPLPALFIVVDEFSELLSQKPDFADLFVMIGRLGRSLRVHLLLASQRLEENKLRGLDSHLSYRIGLRTFSANESRAVLGITDAYHLPSVPGSGYLKSDADDPLRFNACYVSGSYESPVPSTPGRTGSTRRGIGQDPVVFTAGPVEVRTPVAAPVPGPPGLPDLPPPPGSPEAESELAPPPGAPADAVPKTLLGVVVDRLRGHGRPAHEVWLPPLDESPSVDMLLPDPDWRSPANRHGRLWWPIGVIDKPYEQRRDVLTVDLSAGQGNLAVVGGPQSGKSTTVRSIIMAAAATHTPEQVQFYCLDFGGGTLAGLADVPHVGSVAGRMDIDRVRRTVAEILTLLHQREERFRALGIESIHEFRRRKAELAARSPAEQAADPLSQDLFGDVFLVVDGWATIRSEFDALEQAFNAIAAQGLSYGIHLMIAATRWGEIRPAVKDLIGTRLELRLGDPSDSEMDRRTAVSVPMGRPGRGLTPDKLHMLVALPRLDSVSDAGTLPDGIALARSQFAELYGDRRAPAVRMLPLRLSREQVLAEVGKRGIEQGATRVVIGLGENELAPAVLDFDAQPHLMAFADVESGKTTLLRNIVLGVTENSTADQARIILIDYRRTMLGVLEGQQLAGYSTSAQTSFDMLREVAAYLRQRIPGSDITPKQLRDRSWWTGPEIYIVVDDYDMVATGAGNPLEPLLEFIPQARDIGMHLVVARRSGGASRALYDKVLGMMKDLSVDTLLMSAPKDEGKLIGDVRSTKLSPGRGTLVSRSRDNEMVQVSYLPPV</sequence>
<gene>
    <name evidence="13" type="primary">eccCa</name>
    <name evidence="13" type="ORF">HGA08_09295</name>
</gene>
<dbReference type="Gene3D" id="3.40.50.300">
    <property type="entry name" value="P-loop containing nucleotide triphosphate hydrolases"/>
    <property type="match status" value="4"/>
</dbReference>
<feature type="binding site" evidence="9">
    <location>
        <begin position="1160"/>
        <end position="1167"/>
    </location>
    <ligand>
        <name>ATP</name>
        <dbReference type="ChEBI" id="CHEBI:30616"/>
    </ligand>
</feature>
<organism evidence="13 14">
    <name type="scientific">Nocardia vermiculata</name>
    <dbReference type="NCBI Taxonomy" id="257274"/>
    <lineage>
        <taxon>Bacteria</taxon>
        <taxon>Bacillati</taxon>
        <taxon>Actinomycetota</taxon>
        <taxon>Actinomycetes</taxon>
        <taxon>Mycobacteriales</taxon>
        <taxon>Nocardiaceae</taxon>
        <taxon>Nocardia</taxon>
    </lineage>
</organism>
<dbReference type="InterPro" id="IPR023836">
    <property type="entry name" value="EccCa-like_Actinobacteria"/>
</dbReference>
<dbReference type="RefSeq" id="WP_067880938.1">
    <property type="nucleotide sequence ID" value="NZ_JAAXOP010000004.1"/>
</dbReference>
<evidence type="ECO:0000256" key="2">
    <source>
        <dbReference type="ARBA" id="ARBA00022475"/>
    </source>
</evidence>
<keyword evidence="7 11" id="KW-1133">Transmembrane helix</keyword>
<dbReference type="Proteomes" id="UP000565711">
    <property type="component" value="Unassembled WGS sequence"/>
</dbReference>
<dbReference type="Pfam" id="PF01580">
    <property type="entry name" value="FtsK_SpoIIIE"/>
    <property type="match status" value="2"/>
</dbReference>
<dbReference type="SMART" id="SM00382">
    <property type="entry name" value="AAA"/>
    <property type="match status" value="2"/>
</dbReference>
<reference evidence="13 14" key="1">
    <citation type="submission" date="2020-04" db="EMBL/GenBank/DDBJ databases">
        <title>MicrobeNet Type strains.</title>
        <authorList>
            <person name="Nicholson A.C."/>
        </authorList>
    </citation>
    <scope>NUCLEOTIDE SEQUENCE [LARGE SCALE GENOMIC DNA]</scope>
    <source>
        <strain evidence="13 14">JCM 12354</strain>
    </source>
</reference>
<dbReference type="EMBL" id="JAAXOP010000004">
    <property type="protein sequence ID" value="NKY50404.1"/>
    <property type="molecule type" value="Genomic_DNA"/>
</dbReference>
<evidence type="ECO:0000256" key="4">
    <source>
        <dbReference type="ARBA" id="ARBA00022737"/>
    </source>
</evidence>
<dbReference type="GO" id="GO:0003677">
    <property type="term" value="F:DNA binding"/>
    <property type="evidence" value="ECO:0007669"/>
    <property type="project" value="InterPro"/>
</dbReference>
<keyword evidence="3 11" id="KW-0812">Transmembrane</keyword>
<keyword evidence="4" id="KW-0677">Repeat</keyword>
<feature type="region of interest" description="Disordered" evidence="10">
    <location>
        <begin position="1"/>
        <end position="27"/>
    </location>
</feature>
<dbReference type="PANTHER" id="PTHR22683">
    <property type="entry name" value="SPORULATION PROTEIN RELATED"/>
    <property type="match status" value="1"/>
</dbReference>
<keyword evidence="2" id="KW-1003">Cell membrane</keyword>
<dbReference type="GO" id="GO:0005524">
    <property type="term" value="F:ATP binding"/>
    <property type="evidence" value="ECO:0007669"/>
    <property type="project" value="UniProtKB-UniRule"/>
</dbReference>
<evidence type="ECO:0000256" key="1">
    <source>
        <dbReference type="ARBA" id="ARBA00004651"/>
    </source>
</evidence>
<evidence type="ECO:0000256" key="11">
    <source>
        <dbReference type="SAM" id="Phobius"/>
    </source>
</evidence>
<evidence type="ECO:0000256" key="8">
    <source>
        <dbReference type="ARBA" id="ARBA00023136"/>
    </source>
</evidence>
<dbReference type="InterPro" id="IPR023837">
    <property type="entry name" value="EccCb-like_Actinobacteria"/>
</dbReference>
<feature type="region of interest" description="Disordered" evidence="10">
    <location>
        <begin position="702"/>
        <end position="721"/>
    </location>
</feature>
<evidence type="ECO:0000256" key="5">
    <source>
        <dbReference type="ARBA" id="ARBA00022741"/>
    </source>
</evidence>
<dbReference type="PROSITE" id="PS50901">
    <property type="entry name" value="FTSK"/>
    <property type="match status" value="3"/>
</dbReference>
<protein>
    <submittedName>
        <fullName evidence="13">Type VII secretion protein EccCa</fullName>
    </submittedName>
</protein>
<accession>A0A846XXH5</accession>
<feature type="compositionally biased region" description="Pro residues" evidence="10">
    <location>
        <begin position="738"/>
        <end position="755"/>
    </location>
</feature>
<dbReference type="InterPro" id="IPR027417">
    <property type="entry name" value="P-loop_NTPase"/>
</dbReference>
<evidence type="ECO:0000256" key="3">
    <source>
        <dbReference type="ARBA" id="ARBA00022692"/>
    </source>
</evidence>
<comment type="caution">
    <text evidence="13">The sequence shown here is derived from an EMBL/GenBank/DDBJ whole genome shotgun (WGS) entry which is preliminary data.</text>
</comment>
<feature type="transmembrane region" description="Helical" evidence="11">
    <location>
        <begin position="38"/>
        <end position="58"/>
    </location>
</feature>
<evidence type="ECO:0000259" key="12">
    <source>
        <dbReference type="PROSITE" id="PS50901"/>
    </source>
</evidence>
<proteinExistence type="predicted"/>
<keyword evidence="14" id="KW-1185">Reference proteome</keyword>
<dbReference type="InterPro" id="IPR003593">
    <property type="entry name" value="AAA+_ATPase"/>
</dbReference>
<feature type="domain" description="FtsK" evidence="12">
    <location>
        <begin position="461"/>
        <end position="661"/>
    </location>
</feature>
<dbReference type="InterPro" id="IPR002543">
    <property type="entry name" value="FtsK_dom"/>
</dbReference>
<evidence type="ECO:0000313" key="13">
    <source>
        <dbReference type="EMBL" id="NKY50404.1"/>
    </source>
</evidence>
<feature type="domain" description="FtsK" evidence="12">
    <location>
        <begin position="1143"/>
        <end position="1326"/>
    </location>
</feature>
<keyword evidence="5 9" id="KW-0547">Nucleotide-binding</keyword>
<keyword evidence="8 11" id="KW-0472">Membrane</keyword>
<dbReference type="PANTHER" id="PTHR22683:SF1">
    <property type="entry name" value="TYPE VII SECRETION SYSTEM PROTEIN ESSC"/>
    <property type="match status" value="1"/>
</dbReference>